<dbReference type="AlphaFoldDB" id="A0ABD2A9P0"/>
<reference evidence="2 3" key="1">
    <citation type="journal article" date="2024" name="Ann. Entomol. Soc. Am.">
        <title>Genomic analyses of the southern and eastern yellowjacket wasps (Hymenoptera: Vespidae) reveal evolutionary signatures of social life.</title>
        <authorList>
            <person name="Catto M.A."/>
            <person name="Caine P.B."/>
            <person name="Orr S.E."/>
            <person name="Hunt B.G."/>
            <person name="Goodisman M.A.D."/>
        </authorList>
    </citation>
    <scope>NUCLEOTIDE SEQUENCE [LARGE SCALE GENOMIC DNA]</scope>
    <source>
        <strain evidence="2">233</strain>
        <tissue evidence="2">Head and thorax</tissue>
    </source>
</reference>
<organism evidence="2 3">
    <name type="scientific">Vespula squamosa</name>
    <name type="common">Southern yellow jacket</name>
    <name type="synonym">Wasp</name>
    <dbReference type="NCBI Taxonomy" id="30214"/>
    <lineage>
        <taxon>Eukaryota</taxon>
        <taxon>Metazoa</taxon>
        <taxon>Ecdysozoa</taxon>
        <taxon>Arthropoda</taxon>
        <taxon>Hexapoda</taxon>
        <taxon>Insecta</taxon>
        <taxon>Pterygota</taxon>
        <taxon>Neoptera</taxon>
        <taxon>Endopterygota</taxon>
        <taxon>Hymenoptera</taxon>
        <taxon>Apocrita</taxon>
        <taxon>Aculeata</taxon>
        <taxon>Vespoidea</taxon>
        <taxon>Vespidae</taxon>
        <taxon>Vespinae</taxon>
        <taxon>Vespula</taxon>
    </lineage>
</organism>
<feature type="region of interest" description="Disordered" evidence="1">
    <location>
        <begin position="1"/>
        <end position="43"/>
    </location>
</feature>
<gene>
    <name evidence="2" type="ORF">V1478_013044</name>
</gene>
<feature type="compositionally biased region" description="Basic and acidic residues" evidence="1">
    <location>
        <begin position="1"/>
        <end position="11"/>
    </location>
</feature>
<proteinExistence type="predicted"/>
<comment type="caution">
    <text evidence="2">The sequence shown here is derived from an EMBL/GenBank/DDBJ whole genome shotgun (WGS) entry which is preliminary data.</text>
</comment>
<dbReference type="EMBL" id="JAUDFV010000153">
    <property type="protein sequence ID" value="KAL2717344.1"/>
    <property type="molecule type" value="Genomic_DNA"/>
</dbReference>
<protein>
    <submittedName>
        <fullName evidence="2">Uncharacterized protein</fullName>
    </submittedName>
</protein>
<dbReference type="Proteomes" id="UP001607302">
    <property type="component" value="Unassembled WGS sequence"/>
</dbReference>
<sequence length="93" mass="9783">MRAGGEAREGGGEGEGGVGVGVGGKGRGRGGDGGGESDGKREEWFESIRRRQCTYQVNATHYVTISSLAAVPFNFHLRAVQDDVRPSTSEDAK</sequence>
<feature type="compositionally biased region" description="Gly residues" evidence="1">
    <location>
        <begin position="13"/>
        <end position="36"/>
    </location>
</feature>
<accession>A0ABD2A9P0</accession>
<evidence type="ECO:0000256" key="1">
    <source>
        <dbReference type="SAM" id="MobiDB-lite"/>
    </source>
</evidence>
<name>A0ABD2A9P0_VESSQ</name>
<evidence type="ECO:0000313" key="2">
    <source>
        <dbReference type="EMBL" id="KAL2717344.1"/>
    </source>
</evidence>
<evidence type="ECO:0000313" key="3">
    <source>
        <dbReference type="Proteomes" id="UP001607302"/>
    </source>
</evidence>
<keyword evidence="3" id="KW-1185">Reference proteome</keyword>